<name>A0A9N8WGW4_9GLOM</name>
<evidence type="ECO:0000313" key="2">
    <source>
        <dbReference type="Proteomes" id="UP000789405"/>
    </source>
</evidence>
<reference evidence="1" key="1">
    <citation type="submission" date="2021-06" db="EMBL/GenBank/DDBJ databases">
        <authorList>
            <person name="Kallberg Y."/>
            <person name="Tangrot J."/>
            <person name="Rosling A."/>
        </authorList>
    </citation>
    <scope>NUCLEOTIDE SEQUENCE</scope>
    <source>
        <strain evidence="1">MA453B</strain>
    </source>
</reference>
<protein>
    <submittedName>
        <fullName evidence="1">1115_t:CDS:1</fullName>
    </submittedName>
</protein>
<sequence>MQKVGKVAHLKPIQINLTNSKPSIEAIKVELTTTIELQSIYYLYSQALCNKLPKVIFSQPSNLSLL</sequence>
<dbReference type="AlphaFoldDB" id="A0A9N8WGW4"/>
<dbReference type="Proteomes" id="UP000789405">
    <property type="component" value="Unassembled WGS sequence"/>
</dbReference>
<gene>
    <name evidence="1" type="ORF">DERYTH_LOCUS2330</name>
</gene>
<evidence type="ECO:0000313" key="1">
    <source>
        <dbReference type="EMBL" id="CAG8489286.1"/>
    </source>
</evidence>
<comment type="caution">
    <text evidence="1">The sequence shown here is derived from an EMBL/GenBank/DDBJ whole genome shotgun (WGS) entry which is preliminary data.</text>
</comment>
<keyword evidence="2" id="KW-1185">Reference proteome</keyword>
<proteinExistence type="predicted"/>
<accession>A0A9N8WGW4</accession>
<dbReference type="EMBL" id="CAJVPY010000730">
    <property type="protein sequence ID" value="CAG8489286.1"/>
    <property type="molecule type" value="Genomic_DNA"/>
</dbReference>
<organism evidence="1 2">
    <name type="scientific">Dentiscutata erythropus</name>
    <dbReference type="NCBI Taxonomy" id="1348616"/>
    <lineage>
        <taxon>Eukaryota</taxon>
        <taxon>Fungi</taxon>
        <taxon>Fungi incertae sedis</taxon>
        <taxon>Mucoromycota</taxon>
        <taxon>Glomeromycotina</taxon>
        <taxon>Glomeromycetes</taxon>
        <taxon>Diversisporales</taxon>
        <taxon>Gigasporaceae</taxon>
        <taxon>Dentiscutata</taxon>
    </lineage>
</organism>